<gene>
    <name evidence="2" type="ORF">ACFYXQ_07160</name>
</gene>
<dbReference type="Pfam" id="PF13669">
    <property type="entry name" value="Glyoxalase_4"/>
    <property type="match status" value="1"/>
</dbReference>
<dbReference type="EMBL" id="JBIAQY010000002">
    <property type="protein sequence ID" value="MFF3567548.1"/>
    <property type="molecule type" value="Genomic_DNA"/>
</dbReference>
<organism evidence="2 3">
    <name type="scientific">Nocardia jiangxiensis</name>
    <dbReference type="NCBI Taxonomy" id="282685"/>
    <lineage>
        <taxon>Bacteria</taxon>
        <taxon>Bacillati</taxon>
        <taxon>Actinomycetota</taxon>
        <taxon>Actinomycetes</taxon>
        <taxon>Mycobacteriales</taxon>
        <taxon>Nocardiaceae</taxon>
        <taxon>Nocardia</taxon>
    </lineage>
</organism>
<name>A0ABW6RW36_9NOCA</name>
<dbReference type="Gene3D" id="3.10.180.10">
    <property type="entry name" value="2,3-Dihydroxybiphenyl 1,2-Dioxygenase, domain 1"/>
    <property type="match status" value="1"/>
</dbReference>
<evidence type="ECO:0000313" key="3">
    <source>
        <dbReference type="Proteomes" id="UP001601992"/>
    </source>
</evidence>
<sequence>MTSPIDATEMYHVGIMVPDIEEAKARFAAAGGYRWNETKTGNLLVRLGDGTEYMQQMQYVYSQDAPHVELVQEVPGTPWSAAPNVATHHIGYLCDDVATTIKRLTETGFTLEVCAVIDGAPALFAYLLDPVGIRIEIVDRTIVPEYLRAAVARSR</sequence>
<evidence type="ECO:0000259" key="1">
    <source>
        <dbReference type="PROSITE" id="PS51819"/>
    </source>
</evidence>
<feature type="domain" description="VOC" evidence="1">
    <location>
        <begin position="9"/>
        <end position="140"/>
    </location>
</feature>
<accession>A0ABW6RW36</accession>
<dbReference type="InterPro" id="IPR037523">
    <property type="entry name" value="VOC_core"/>
</dbReference>
<protein>
    <submittedName>
        <fullName evidence="2">VOC family protein</fullName>
    </submittedName>
</protein>
<keyword evidence="3" id="KW-1185">Reference proteome</keyword>
<reference evidence="2 3" key="1">
    <citation type="submission" date="2024-10" db="EMBL/GenBank/DDBJ databases">
        <title>The Natural Products Discovery Center: Release of the First 8490 Sequenced Strains for Exploring Actinobacteria Biosynthetic Diversity.</title>
        <authorList>
            <person name="Kalkreuter E."/>
            <person name="Kautsar S.A."/>
            <person name="Yang D."/>
            <person name="Bader C.D."/>
            <person name="Teijaro C.N."/>
            <person name="Fluegel L."/>
            <person name="Davis C.M."/>
            <person name="Simpson J.R."/>
            <person name="Lauterbach L."/>
            <person name="Steele A.D."/>
            <person name="Gui C."/>
            <person name="Meng S."/>
            <person name="Li G."/>
            <person name="Viehrig K."/>
            <person name="Ye F."/>
            <person name="Su P."/>
            <person name="Kiefer A.F."/>
            <person name="Nichols A."/>
            <person name="Cepeda A.J."/>
            <person name="Yan W."/>
            <person name="Fan B."/>
            <person name="Jiang Y."/>
            <person name="Adhikari A."/>
            <person name="Zheng C.-J."/>
            <person name="Schuster L."/>
            <person name="Cowan T.M."/>
            <person name="Smanski M.J."/>
            <person name="Chevrette M.G."/>
            <person name="De Carvalho L.P.S."/>
            <person name="Shen B."/>
        </authorList>
    </citation>
    <scope>NUCLEOTIDE SEQUENCE [LARGE SCALE GENOMIC DNA]</scope>
    <source>
        <strain evidence="2 3">NPDC002593</strain>
    </source>
</reference>
<dbReference type="SUPFAM" id="SSF54593">
    <property type="entry name" value="Glyoxalase/Bleomycin resistance protein/Dihydroxybiphenyl dioxygenase"/>
    <property type="match status" value="1"/>
</dbReference>
<proteinExistence type="predicted"/>
<dbReference type="Proteomes" id="UP001601992">
    <property type="component" value="Unassembled WGS sequence"/>
</dbReference>
<evidence type="ECO:0000313" key="2">
    <source>
        <dbReference type="EMBL" id="MFF3567548.1"/>
    </source>
</evidence>
<dbReference type="RefSeq" id="WP_040825869.1">
    <property type="nucleotide sequence ID" value="NZ_JBIAQY010000002.1"/>
</dbReference>
<dbReference type="PROSITE" id="PS51819">
    <property type="entry name" value="VOC"/>
    <property type="match status" value="1"/>
</dbReference>
<comment type="caution">
    <text evidence="2">The sequence shown here is derived from an EMBL/GenBank/DDBJ whole genome shotgun (WGS) entry which is preliminary data.</text>
</comment>
<dbReference type="InterPro" id="IPR029068">
    <property type="entry name" value="Glyas_Bleomycin-R_OHBP_Dase"/>
</dbReference>